<proteinExistence type="predicted"/>
<accession>A0A382MLG4</accession>
<evidence type="ECO:0000313" key="2">
    <source>
        <dbReference type="EMBL" id="SVC49669.1"/>
    </source>
</evidence>
<evidence type="ECO:0000256" key="1">
    <source>
        <dbReference type="SAM" id="MobiDB-lite"/>
    </source>
</evidence>
<dbReference type="AlphaFoldDB" id="A0A382MLG4"/>
<name>A0A382MLG4_9ZZZZ</name>
<dbReference type="EMBL" id="UINC01094435">
    <property type="protein sequence ID" value="SVC49669.1"/>
    <property type="molecule type" value="Genomic_DNA"/>
</dbReference>
<feature type="region of interest" description="Disordered" evidence="1">
    <location>
        <begin position="31"/>
        <end position="58"/>
    </location>
</feature>
<gene>
    <name evidence="2" type="ORF">METZ01_LOCUS302523</name>
</gene>
<feature type="non-terminal residue" evidence="2">
    <location>
        <position position="1"/>
    </location>
</feature>
<reference evidence="2" key="1">
    <citation type="submission" date="2018-05" db="EMBL/GenBank/DDBJ databases">
        <authorList>
            <person name="Lanie J.A."/>
            <person name="Ng W.-L."/>
            <person name="Kazmierczak K.M."/>
            <person name="Andrzejewski T.M."/>
            <person name="Davidsen T.M."/>
            <person name="Wayne K.J."/>
            <person name="Tettelin H."/>
            <person name="Glass J.I."/>
            <person name="Rusch D."/>
            <person name="Podicherti R."/>
            <person name="Tsui H.-C.T."/>
            <person name="Winkler M.E."/>
        </authorList>
    </citation>
    <scope>NUCLEOTIDE SEQUENCE</scope>
</reference>
<sequence>LAIHTLIAIGVCISVLGCKGIKSIGGSFSDPKAGATQNPPLPPESFRNVTPAKPVVKKPSETSQGKVMLVDQALGFCVVDFVFAAQMPSSEQRYFVYRGNQQVGEILTTAQTDESFLVADINKGDIREGDSVRSE</sequence>
<protein>
    <submittedName>
        <fullName evidence="2">Uncharacterized protein</fullName>
    </submittedName>
</protein>
<organism evidence="2">
    <name type="scientific">marine metagenome</name>
    <dbReference type="NCBI Taxonomy" id="408172"/>
    <lineage>
        <taxon>unclassified sequences</taxon>
        <taxon>metagenomes</taxon>
        <taxon>ecological metagenomes</taxon>
    </lineage>
</organism>